<dbReference type="EMBL" id="JAOYFB010000037">
    <property type="protein sequence ID" value="KAK4024841.1"/>
    <property type="molecule type" value="Genomic_DNA"/>
</dbReference>
<evidence type="ECO:0000313" key="1">
    <source>
        <dbReference type="EMBL" id="KAK4024841.1"/>
    </source>
</evidence>
<reference evidence="1 2" key="1">
    <citation type="journal article" date="2023" name="Nucleic Acids Res.">
        <title>The hologenome of Daphnia magna reveals possible DNA methylation and microbiome-mediated evolution of the host genome.</title>
        <authorList>
            <person name="Chaturvedi A."/>
            <person name="Li X."/>
            <person name="Dhandapani V."/>
            <person name="Marshall H."/>
            <person name="Kissane S."/>
            <person name="Cuenca-Cambronero M."/>
            <person name="Asole G."/>
            <person name="Calvet F."/>
            <person name="Ruiz-Romero M."/>
            <person name="Marangio P."/>
            <person name="Guigo R."/>
            <person name="Rago D."/>
            <person name="Mirbahai L."/>
            <person name="Eastwood N."/>
            <person name="Colbourne J.K."/>
            <person name="Zhou J."/>
            <person name="Mallon E."/>
            <person name="Orsini L."/>
        </authorList>
    </citation>
    <scope>NUCLEOTIDE SEQUENCE [LARGE SCALE GENOMIC DNA]</scope>
    <source>
        <strain evidence="1">LRV0_1</strain>
    </source>
</reference>
<gene>
    <name evidence="1" type="ORF">OUZ56_010335</name>
</gene>
<protein>
    <submittedName>
        <fullName evidence="1">Uncharacterized protein</fullName>
    </submittedName>
</protein>
<name>A0ABR0AIA6_9CRUS</name>
<keyword evidence="2" id="KW-1185">Reference proteome</keyword>
<proteinExistence type="predicted"/>
<dbReference type="Proteomes" id="UP001234178">
    <property type="component" value="Unassembled WGS sequence"/>
</dbReference>
<organism evidence="1 2">
    <name type="scientific">Daphnia magna</name>
    <dbReference type="NCBI Taxonomy" id="35525"/>
    <lineage>
        <taxon>Eukaryota</taxon>
        <taxon>Metazoa</taxon>
        <taxon>Ecdysozoa</taxon>
        <taxon>Arthropoda</taxon>
        <taxon>Crustacea</taxon>
        <taxon>Branchiopoda</taxon>
        <taxon>Diplostraca</taxon>
        <taxon>Cladocera</taxon>
        <taxon>Anomopoda</taxon>
        <taxon>Daphniidae</taxon>
        <taxon>Daphnia</taxon>
    </lineage>
</organism>
<accession>A0ABR0AIA6</accession>
<sequence length="147" mass="16025">MFGALERTSGGQGCFQLASIGLLIEQFRRACSVVSSSTLQSCHSGLVLLLNLARWPFSLLCPVLNLNRILVILLDLCLCHLCIPVFVLSWVLCSSTESSLEIVLLGCELELSWAASLSAISLPSIPMWLGIQKRGQFHCLQDAVAFC</sequence>
<comment type="caution">
    <text evidence="1">The sequence shown here is derived from an EMBL/GenBank/DDBJ whole genome shotgun (WGS) entry which is preliminary data.</text>
</comment>
<evidence type="ECO:0000313" key="2">
    <source>
        <dbReference type="Proteomes" id="UP001234178"/>
    </source>
</evidence>